<dbReference type="AlphaFoldDB" id="A0A1X7R7Z7"/>
<proteinExistence type="predicted"/>
<feature type="compositionally biased region" description="Low complexity" evidence="1">
    <location>
        <begin position="43"/>
        <end position="60"/>
    </location>
</feature>
<keyword evidence="3" id="KW-1185">Reference proteome</keyword>
<dbReference type="Proteomes" id="UP000196158">
    <property type="component" value="Unassembled WGS sequence"/>
</dbReference>
<evidence type="ECO:0000313" key="2">
    <source>
        <dbReference type="EMBL" id="SMN21580.1"/>
    </source>
</evidence>
<organism evidence="2 3">
    <name type="scientific">Maudiozyma saulgeensis</name>
    <dbReference type="NCBI Taxonomy" id="1789683"/>
    <lineage>
        <taxon>Eukaryota</taxon>
        <taxon>Fungi</taxon>
        <taxon>Dikarya</taxon>
        <taxon>Ascomycota</taxon>
        <taxon>Saccharomycotina</taxon>
        <taxon>Saccharomycetes</taxon>
        <taxon>Saccharomycetales</taxon>
        <taxon>Saccharomycetaceae</taxon>
        <taxon>Maudiozyma</taxon>
    </lineage>
</organism>
<evidence type="ECO:0000313" key="3">
    <source>
        <dbReference type="Proteomes" id="UP000196158"/>
    </source>
</evidence>
<dbReference type="Pfam" id="PF10175">
    <property type="entry name" value="MPP6"/>
    <property type="match status" value="1"/>
</dbReference>
<feature type="region of interest" description="Disordered" evidence="1">
    <location>
        <begin position="116"/>
        <end position="156"/>
    </location>
</feature>
<feature type="compositionally biased region" description="Basic residues" evidence="1">
    <location>
        <begin position="79"/>
        <end position="92"/>
    </location>
</feature>
<gene>
    <name evidence="2" type="ORF">KASA_0K02541G</name>
</gene>
<feature type="compositionally biased region" description="Acidic residues" evidence="1">
    <location>
        <begin position="146"/>
        <end position="155"/>
    </location>
</feature>
<sequence>MSGVQGKLSGRVMNMKFMRFAKDDSESETGTRESSPSIKEDSVGTSRSSNNNNSSGSGFHDSSEWFATSANKQNLDKNKKNKRKVFVRAKKGPVRAVIADNVSLTHLQMQKGNNVRTTNDKIQNSTGNIGRRKFNEISKKRKVENDSTEDTDDYELDRVFKESIKRRKTSDSNKKK</sequence>
<accession>A0A1X7R7Z7</accession>
<evidence type="ECO:0000256" key="1">
    <source>
        <dbReference type="SAM" id="MobiDB-lite"/>
    </source>
</evidence>
<feature type="compositionally biased region" description="Polar residues" evidence="1">
    <location>
        <begin position="116"/>
        <end position="128"/>
    </location>
</feature>
<dbReference type="STRING" id="1789683.A0A1X7R7Z7"/>
<feature type="region of interest" description="Disordered" evidence="1">
    <location>
        <begin position="19"/>
        <end position="92"/>
    </location>
</feature>
<reference evidence="2 3" key="1">
    <citation type="submission" date="2017-04" db="EMBL/GenBank/DDBJ databases">
        <authorList>
            <person name="Afonso C.L."/>
            <person name="Miller P.J."/>
            <person name="Scott M.A."/>
            <person name="Spackman E."/>
            <person name="Goraichik I."/>
            <person name="Dimitrov K.M."/>
            <person name="Suarez D.L."/>
            <person name="Swayne D.E."/>
        </authorList>
    </citation>
    <scope>NUCLEOTIDE SEQUENCE [LARGE SCALE GENOMIC DNA]</scope>
</reference>
<protein>
    <submittedName>
        <fullName evidence="2">Similar to Saccharomyces cerevisiae YNR024W MPP6 Nuclear exosome-associated RNA binding protein</fullName>
    </submittedName>
</protein>
<name>A0A1X7R7Z7_9SACH</name>
<dbReference type="OrthoDB" id="4069684at2759"/>
<dbReference type="EMBL" id="FXLY01000008">
    <property type="protein sequence ID" value="SMN21580.1"/>
    <property type="molecule type" value="Genomic_DNA"/>
</dbReference>